<feature type="region of interest" description="Disordered" evidence="14">
    <location>
        <begin position="1"/>
        <end position="24"/>
    </location>
</feature>
<reference evidence="16 17" key="1">
    <citation type="journal article" date="2015" name="Genome Biol. Evol.">
        <title>The genome of winter moth (Operophtera brumata) provides a genomic perspective on sexual dimorphism and phenology.</title>
        <authorList>
            <person name="Derks M.F."/>
            <person name="Smit S."/>
            <person name="Salis L."/>
            <person name="Schijlen E."/>
            <person name="Bossers A."/>
            <person name="Mateman C."/>
            <person name="Pijl A.S."/>
            <person name="de Ridder D."/>
            <person name="Groenen M.A."/>
            <person name="Visser M.E."/>
            <person name="Megens H.J."/>
        </authorList>
    </citation>
    <scope>NUCLEOTIDE SEQUENCE [LARGE SCALE GENOMIC DNA]</scope>
    <source>
        <strain evidence="16">WM2013NL</strain>
        <tissue evidence="16">Head and thorax</tissue>
    </source>
</reference>
<proteinExistence type="inferred from homology"/>
<evidence type="ECO:0000256" key="14">
    <source>
        <dbReference type="SAM" id="MobiDB-lite"/>
    </source>
</evidence>
<evidence type="ECO:0000259" key="15">
    <source>
        <dbReference type="Pfam" id="PF00135"/>
    </source>
</evidence>
<evidence type="ECO:0000256" key="11">
    <source>
        <dbReference type="ARBA" id="ARBA00037263"/>
    </source>
</evidence>
<dbReference type="InterPro" id="IPR019819">
    <property type="entry name" value="Carboxylesterase_B_CS"/>
</dbReference>
<dbReference type="PANTHER" id="PTHR43918">
    <property type="entry name" value="ACETYLCHOLINESTERASE"/>
    <property type="match status" value="1"/>
</dbReference>
<feature type="region of interest" description="Disordered" evidence="14">
    <location>
        <begin position="137"/>
        <end position="159"/>
    </location>
</feature>
<dbReference type="ESTHER" id="9neop-a0a0l7l4y1">
    <property type="family name" value="ACHE"/>
</dbReference>
<dbReference type="GO" id="GO:0005615">
    <property type="term" value="C:extracellular space"/>
    <property type="evidence" value="ECO:0007669"/>
    <property type="project" value="TreeGrafter"/>
</dbReference>
<dbReference type="PROSITE" id="PS00941">
    <property type="entry name" value="CARBOXYLESTERASE_B_2"/>
    <property type="match status" value="1"/>
</dbReference>
<evidence type="ECO:0000256" key="5">
    <source>
        <dbReference type="ARBA" id="ARBA00022801"/>
    </source>
</evidence>
<dbReference type="EMBL" id="JTDY01003004">
    <property type="protein sequence ID" value="KOB70329.1"/>
    <property type="molecule type" value="Genomic_DNA"/>
</dbReference>
<evidence type="ECO:0000256" key="3">
    <source>
        <dbReference type="ARBA" id="ARBA00020419"/>
    </source>
</evidence>
<accession>A0A0L7L4Y1</accession>
<evidence type="ECO:0000256" key="2">
    <source>
        <dbReference type="ARBA" id="ARBA00013276"/>
    </source>
</evidence>
<feature type="active site" description="Acyl-ester intermediate" evidence="13">
    <location>
        <position position="387"/>
    </location>
</feature>
<keyword evidence="8" id="KW-1015">Disulfide bond</keyword>
<keyword evidence="17" id="KW-1185">Reference proteome</keyword>
<comment type="caution">
    <text evidence="16">The sequence shown here is derived from an EMBL/GenBank/DDBJ whole genome shotgun (WGS) entry which is preliminary data.</text>
</comment>
<dbReference type="AlphaFoldDB" id="A0A0L7L4Y1"/>
<keyword evidence="7" id="KW-0770">Synapse</keyword>
<dbReference type="GO" id="GO:0003990">
    <property type="term" value="F:acetylcholinesterase activity"/>
    <property type="evidence" value="ECO:0007669"/>
    <property type="project" value="UniProtKB-EC"/>
</dbReference>
<dbReference type="InterPro" id="IPR029058">
    <property type="entry name" value="AB_hydrolase_fold"/>
</dbReference>
<dbReference type="CDD" id="cd00312">
    <property type="entry name" value="Esterase_lipase"/>
    <property type="match status" value="1"/>
</dbReference>
<feature type="domain" description="Carboxylesterase type B" evidence="15">
    <location>
        <begin position="192"/>
        <end position="701"/>
    </location>
</feature>
<keyword evidence="5" id="KW-0378">Hydrolase</keyword>
<sequence>MKYRAKDKCKTDSRTEGVRDKPLRQLGVRDKPLRQLGVRDKPLRQLGVRDKPLRQVGVRDKPLRQLGVRDKPLRQLGSGCVMRVVLAALTALAARALASPHEHRARHRAPDHLPAQPYRGHGEAVRYNPELDTILPRLEDHETSSKRANDAETSSKRSKFDERLYEQLMADEPQPNIPTTKQHFGADEDDPLIVRTRKGRVRGLTLTAATGKKVDAWFGIPYAQKPLGDLRFRHPRPVENWGDDILNTTTLPHSCVQIIDTVFGDFPGAMMWNPNTDMQEDCLYINIVTPRPRPKNAAVMLWVFGGGFYSGTATLDVYDPKILVSEEKIVYVSMQYRVASLGFLYFDTPDVPGNAGMFDQLMALQWVKDNIGYFGGNPHNVTLFGESAGAASVSLHLLSPLSRNLFSQAIMQSGSATVPWAIISREESILRGIRLAEAVHCPHSRTDMGPMIECLRQKSADELVNNEWGTLGICEFPFVPIIDGAFLDEMPSRALVHQNFKKTNILMGSNTEEGYYFILYYLTELFPKEENVGITREQYHQAVRELNPYVNDVGRQAIVFEYTDWLNPDDPVKNRNALDKMVGDYHFTCGVNEFALRYAETGNKVYTYYYKHRSKNHPWPSWTGVMHADEINYIFGEPLNPGKNYSPEEVEFSKRLMRYWSNFARSGNPSQNPGGEPPDVHWPAHSAMHREYLSLDVNSSSVGYGVRVSRNHLGTAPALRTHSGPSMTLST</sequence>
<evidence type="ECO:0000256" key="12">
    <source>
        <dbReference type="ARBA" id="ARBA00048484"/>
    </source>
</evidence>
<evidence type="ECO:0000256" key="8">
    <source>
        <dbReference type="ARBA" id="ARBA00023157"/>
    </source>
</evidence>
<dbReference type="Proteomes" id="UP000037510">
    <property type="component" value="Unassembled WGS sequence"/>
</dbReference>
<dbReference type="Pfam" id="PF00135">
    <property type="entry name" value="COesterase"/>
    <property type="match status" value="1"/>
</dbReference>
<evidence type="ECO:0000256" key="1">
    <source>
        <dbReference type="ARBA" id="ARBA00005964"/>
    </source>
</evidence>
<organism evidence="16 17">
    <name type="scientific">Operophtera brumata</name>
    <name type="common">Winter moth</name>
    <name type="synonym">Phalaena brumata</name>
    <dbReference type="NCBI Taxonomy" id="104452"/>
    <lineage>
        <taxon>Eukaryota</taxon>
        <taxon>Metazoa</taxon>
        <taxon>Ecdysozoa</taxon>
        <taxon>Arthropoda</taxon>
        <taxon>Hexapoda</taxon>
        <taxon>Insecta</taxon>
        <taxon>Pterygota</taxon>
        <taxon>Neoptera</taxon>
        <taxon>Endopterygota</taxon>
        <taxon>Lepidoptera</taxon>
        <taxon>Glossata</taxon>
        <taxon>Ditrysia</taxon>
        <taxon>Geometroidea</taxon>
        <taxon>Geometridae</taxon>
        <taxon>Larentiinae</taxon>
        <taxon>Operophtera</taxon>
    </lineage>
</organism>
<dbReference type="Gene3D" id="3.40.50.1820">
    <property type="entry name" value="alpha/beta hydrolase"/>
    <property type="match status" value="1"/>
</dbReference>
<feature type="region of interest" description="Disordered" evidence="14">
    <location>
        <begin position="101"/>
        <end position="122"/>
    </location>
</feature>
<evidence type="ECO:0000313" key="17">
    <source>
        <dbReference type="Proteomes" id="UP000037510"/>
    </source>
</evidence>
<dbReference type="GO" id="GO:0006581">
    <property type="term" value="P:acetylcholine catabolic process"/>
    <property type="evidence" value="ECO:0007669"/>
    <property type="project" value="TreeGrafter"/>
</dbReference>
<dbReference type="GO" id="GO:0045202">
    <property type="term" value="C:synapse"/>
    <property type="evidence" value="ECO:0007669"/>
    <property type="project" value="UniProtKB-SubCell"/>
</dbReference>
<comment type="subcellular location">
    <subcellularLocation>
        <location evidence="10">Synapse</location>
    </subcellularLocation>
</comment>
<dbReference type="SUPFAM" id="SSF53474">
    <property type="entry name" value="alpha/beta-Hydrolases"/>
    <property type="match status" value="1"/>
</dbReference>
<evidence type="ECO:0000256" key="13">
    <source>
        <dbReference type="PIRSR" id="PIRSR600997-1"/>
    </source>
</evidence>
<evidence type="ECO:0000256" key="9">
    <source>
        <dbReference type="ARBA" id="ARBA00023180"/>
    </source>
</evidence>
<comment type="similarity">
    <text evidence="1">Belongs to the type-B carboxylesterase/lipase family.</text>
</comment>
<gene>
    <name evidence="16" type="ORF">OBRU01_15494</name>
</gene>
<dbReference type="PANTHER" id="PTHR43918:SF12">
    <property type="entry name" value="ACETYLCHOLINESTERASE 1"/>
    <property type="match status" value="1"/>
</dbReference>
<dbReference type="InterPro" id="IPR019826">
    <property type="entry name" value="Carboxylesterase_B_AS"/>
</dbReference>
<evidence type="ECO:0000313" key="16">
    <source>
        <dbReference type="EMBL" id="KOB70329.1"/>
    </source>
</evidence>
<feature type="active site" description="Charge relay system" evidence="13">
    <location>
        <position position="627"/>
    </location>
</feature>
<dbReference type="STRING" id="104452.A0A0L7L4Y1"/>
<evidence type="ECO:0000256" key="7">
    <source>
        <dbReference type="ARBA" id="ARBA00023018"/>
    </source>
</evidence>
<evidence type="ECO:0000256" key="6">
    <source>
        <dbReference type="ARBA" id="ARBA00022867"/>
    </source>
</evidence>
<dbReference type="PROSITE" id="PS00122">
    <property type="entry name" value="CARBOXYLESTERASE_B_1"/>
    <property type="match status" value="1"/>
</dbReference>
<feature type="active site" description="Charge relay system" evidence="13">
    <location>
        <position position="513"/>
    </location>
</feature>
<dbReference type="GO" id="GO:0019695">
    <property type="term" value="P:choline metabolic process"/>
    <property type="evidence" value="ECO:0007669"/>
    <property type="project" value="TreeGrafter"/>
</dbReference>
<comment type="catalytic activity">
    <reaction evidence="12">
        <text>acetylcholine + H2O = choline + acetate + H(+)</text>
        <dbReference type="Rhea" id="RHEA:17561"/>
        <dbReference type="ChEBI" id="CHEBI:15354"/>
        <dbReference type="ChEBI" id="CHEBI:15355"/>
        <dbReference type="ChEBI" id="CHEBI:15377"/>
        <dbReference type="ChEBI" id="CHEBI:15378"/>
        <dbReference type="ChEBI" id="CHEBI:30089"/>
        <dbReference type="EC" id="3.1.1.7"/>
    </reaction>
</comment>
<dbReference type="InterPro" id="IPR002018">
    <property type="entry name" value="CarbesteraseB"/>
</dbReference>
<keyword evidence="4" id="KW-0719">Serine esterase</keyword>
<evidence type="ECO:0000256" key="10">
    <source>
        <dbReference type="ARBA" id="ARBA00034103"/>
    </source>
</evidence>
<keyword evidence="6" id="KW-0531">Neurotransmitter degradation</keyword>
<dbReference type="EC" id="3.1.1.7" evidence="2"/>
<comment type="function">
    <text evidence="11">Rapidly hydrolyzes choline released into the synapse.</text>
</comment>
<name>A0A0L7L4Y1_OPEBR</name>
<dbReference type="PRINTS" id="PR00878">
    <property type="entry name" value="CHOLNESTRASE"/>
</dbReference>
<protein>
    <recommendedName>
        <fullName evidence="3">Acetylcholinesterase</fullName>
        <ecNumber evidence="2">3.1.1.7</ecNumber>
    </recommendedName>
</protein>
<dbReference type="GO" id="GO:0005886">
    <property type="term" value="C:plasma membrane"/>
    <property type="evidence" value="ECO:0007669"/>
    <property type="project" value="TreeGrafter"/>
</dbReference>
<dbReference type="InterPro" id="IPR050654">
    <property type="entry name" value="AChE-related_enzymes"/>
</dbReference>
<keyword evidence="9" id="KW-0325">Glycoprotein</keyword>
<evidence type="ECO:0000256" key="4">
    <source>
        <dbReference type="ARBA" id="ARBA00022487"/>
    </source>
</evidence>
<dbReference type="FunFam" id="3.40.50.1820:FF:000029">
    <property type="entry name" value="Acetylcholinesterase"/>
    <property type="match status" value="1"/>
</dbReference>
<dbReference type="InterPro" id="IPR000997">
    <property type="entry name" value="Cholinesterase"/>
</dbReference>